<keyword evidence="1" id="KW-0732">Signal</keyword>
<feature type="chain" id="PRO_5036953194" description="DUF3833 domain-containing protein" evidence="1">
    <location>
        <begin position="21"/>
        <end position="182"/>
    </location>
</feature>
<dbReference type="PROSITE" id="PS51257">
    <property type="entry name" value="PROKAR_LIPOPROTEIN"/>
    <property type="match status" value="1"/>
</dbReference>
<evidence type="ECO:0008006" key="4">
    <source>
        <dbReference type="Google" id="ProtNLM"/>
    </source>
</evidence>
<dbReference type="Proteomes" id="UP000623842">
    <property type="component" value="Unassembled WGS sequence"/>
</dbReference>
<feature type="signal peptide" evidence="1">
    <location>
        <begin position="1"/>
        <end position="20"/>
    </location>
</feature>
<evidence type="ECO:0000313" key="3">
    <source>
        <dbReference type="Proteomes" id="UP000623842"/>
    </source>
</evidence>
<gene>
    <name evidence="2" type="ORF">GCM10017161_35240</name>
</gene>
<comment type="caution">
    <text evidence="2">The sequence shown here is derived from an EMBL/GenBank/DDBJ whole genome shotgun (WGS) entry which is preliminary data.</text>
</comment>
<organism evidence="2 3">
    <name type="scientific">Thalassotalea marina</name>
    <dbReference type="NCBI Taxonomy" id="1673741"/>
    <lineage>
        <taxon>Bacteria</taxon>
        <taxon>Pseudomonadati</taxon>
        <taxon>Pseudomonadota</taxon>
        <taxon>Gammaproteobacteria</taxon>
        <taxon>Alteromonadales</taxon>
        <taxon>Colwelliaceae</taxon>
        <taxon>Thalassotalea</taxon>
    </lineage>
</organism>
<reference evidence="2" key="1">
    <citation type="journal article" date="2014" name="Int. J. Syst. Evol. Microbiol.">
        <title>Complete genome sequence of Corynebacterium casei LMG S-19264T (=DSM 44701T), isolated from a smear-ripened cheese.</title>
        <authorList>
            <consortium name="US DOE Joint Genome Institute (JGI-PGF)"/>
            <person name="Walter F."/>
            <person name="Albersmeier A."/>
            <person name="Kalinowski J."/>
            <person name="Ruckert C."/>
        </authorList>
    </citation>
    <scope>NUCLEOTIDE SEQUENCE</scope>
    <source>
        <strain evidence="2">KCTC 42731</strain>
    </source>
</reference>
<dbReference type="AlphaFoldDB" id="A0A919BPE8"/>
<proteinExistence type="predicted"/>
<evidence type="ECO:0000313" key="2">
    <source>
        <dbReference type="EMBL" id="GHG03089.1"/>
    </source>
</evidence>
<accession>A0A919BPE8</accession>
<dbReference type="Pfam" id="PF12915">
    <property type="entry name" value="DUF3833"/>
    <property type="match status" value="1"/>
</dbReference>
<dbReference type="EMBL" id="BNCK01000009">
    <property type="protein sequence ID" value="GHG03089.1"/>
    <property type="molecule type" value="Genomic_DNA"/>
</dbReference>
<keyword evidence="3" id="KW-1185">Reference proteome</keyword>
<reference evidence="2" key="2">
    <citation type="submission" date="2020-09" db="EMBL/GenBank/DDBJ databases">
        <authorList>
            <person name="Sun Q."/>
            <person name="Kim S."/>
        </authorList>
    </citation>
    <scope>NUCLEOTIDE SEQUENCE</scope>
    <source>
        <strain evidence="2">KCTC 42731</strain>
    </source>
</reference>
<evidence type="ECO:0000256" key="1">
    <source>
        <dbReference type="SAM" id="SignalP"/>
    </source>
</evidence>
<name>A0A919BPE8_9GAMM</name>
<dbReference type="RefSeq" id="WP_189773397.1">
    <property type="nucleotide sequence ID" value="NZ_BNCK01000009.1"/>
</dbReference>
<protein>
    <recommendedName>
        <fullName evidence="4">DUF3833 domain-containing protein</fullName>
    </recommendedName>
</protein>
<sequence length="182" mass="21225">MRIIYIVCLVLMLSSCSTDINDYQGTNPKFDIKQYFSDQLTAWGVVQDYQGQITRRFCVEIEGTWDDNKGVLDEVFYFDDGEITTRVWQLEKLTDGRYQGTAGDVIGMAQGREVGFAFYWRYQLKVPVDGETYHLWLDDWMYQLDQDRVLNKTQMQKLGITVADITLFFDKNVKQCSNRVAS</sequence>
<dbReference type="InterPro" id="IPR024409">
    <property type="entry name" value="DUF3833"/>
</dbReference>